<accession>A0A9E9C6B1</accession>
<evidence type="ECO:0000313" key="3">
    <source>
        <dbReference type="Proteomes" id="UP001163152"/>
    </source>
</evidence>
<protein>
    <submittedName>
        <fullName evidence="2">Uncharacterized protein</fullName>
    </submittedName>
</protein>
<dbReference type="KEGG" id="tsin:OXH18_08900"/>
<name>A0A9E9C6B1_9CYAN</name>
<proteinExistence type="predicted"/>
<evidence type="ECO:0000256" key="1">
    <source>
        <dbReference type="SAM" id="Phobius"/>
    </source>
</evidence>
<keyword evidence="1" id="KW-1133">Transmembrane helix</keyword>
<feature type="transmembrane region" description="Helical" evidence="1">
    <location>
        <begin position="20"/>
        <end position="40"/>
    </location>
</feature>
<keyword evidence="3" id="KW-1185">Reference proteome</keyword>
<dbReference type="AlphaFoldDB" id="A0A9E9C6B1"/>
<organism evidence="2 3">
    <name type="scientific">Thermocoleostomius sinensis A174</name>
    <dbReference type="NCBI Taxonomy" id="2016057"/>
    <lineage>
        <taxon>Bacteria</taxon>
        <taxon>Bacillati</taxon>
        <taxon>Cyanobacteriota</taxon>
        <taxon>Cyanophyceae</taxon>
        <taxon>Oculatellales</taxon>
        <taxon>Oculatellaceae</taxon>
        <taxon>Thermocoleostomius</taxon>
    </lineage>
</organism>
<dbReference type="RefSeq" id="WP_268612183.1">
    <property type="nucleotide sequence ID" value="NZ_CP113797.1"/>
</dbReference>
<keyword evidence="1" id="KW-0472">Membrane</keyword>
<sequence>MRSSEWWKALAALGLEFWLPLPLLGVLFWLGGGTVINYAIEQPQETVAQLQANSQLETKIPIAIVSIEAEIHRNQGFSKVEVQTINPNLKKLEYEFRTLEFSQVEAAIAQELGLTPDQVRPLIRYEIKR</sequence>
<reference evidence="2" key="1">
    <citation type="submission" date="2022-12" db="EMBL/GenBank/DDBJ databases">
        <title>Polyphasic identification of a Novel Hot-Spring Cyanobacterium Ocullathermofonsia sinensis gen nov. sp. nov. and Genomic Insights on its Adaptations to the Thermal Habitat.</title>
        <authorList>
            <person name="Daroch M."/>
            <person name="Tang J."/>
            <person name="Jiang Y."/>
        </authorList>
    </citation>
    <scope>NUCLEOTIDE SEQUENCE</scope>
    <source>
        <strain evidence="2">PKUAC-SCTA174</strain>
    </source>
</reference>
<dbReference type="EMBL" id="CP113797">
    <property type="protein sequence ID" value="WAL62086.1"/>
    <property type="molecule type" value="Genomic_DNA"/>
</dbReference>
<gene>
    <name evidence="2" type="ORF">OXH18_08900</name>
</gene>
<evidence type="ECO:0000313" key="2">
    <source>
        <dbReference type="EMBL" id="WAL62086.1"/>
    </source>
</evidence>
<dbReference type="Proteomes" id="UP001163152">
    <property type="component" value="Chromosome"/>
</dbReference>
<keyword evidence="1" id="KW-0812">Transmembrane</keyword>